<sequence>MHGAQAPGFLSRPRVQDAILTALALAVSLTYLAVTATHAGPVVVSQVLAAVGIAAIAALSLIVRRDRPILVVAVTVGAEFLVVMIFGANDKGLTLMSACVAFYSCGRYLPPRSGWPVGVVAALVYSYDIPPQAIVVYAIVLIAIGQSVRARWELDRRRHTETAAEAVHIERRRIARELHDVVAHHISVMNLLIGAARTTRDPDSSREALLGAELAGREAMAEMRGLLDILRADDAEDSSSRDGAAVRSPDALDALVARARETGLSAELLVVGEQRSLSAAVDLAVYRIVQESLTNVRKHGQGGRASVRLTYGPSTLDVEIVDDAMSVRRAGVGGHGLAGMAERVALCGGTFEAGPRPQGGFRVFAGFPLPSSVPEKEIS</sequence>
<evidence type="ECO:0000256" key="8">
    <source>
        <dbReference type="ARBA" id="ARBA00023012"/>
    </source>
</evidence>
<dbReference type="GO" id="GO:0016020">
    <property type="term" value="C:membrane"/>
    <property type="evidence" value="ECO:0007669"/>
    <property type="project" value="InterPro"/>
</dbReference>
<dbReference type="PANTHER" id="PTHR24421:SF10">
    <property type="entry name" value="NITRATE_NITRITE SENSOR PROTEIN NARQ"/>
    <property type="match status" value="1"/>
</dbReference>
<keyword evidence="5" id="KW-0547">Nucleotide-binding</keyword>
<evidence type="ECO:0000256" key="3">
    <source>
        <dbReference type="ARBA" id="ARBA00022553"/>
    </source>
</evidence>
<dbReference type="GO" id="GO:0005524">
    <property type="term" value="F:ATP binding"/>
    <property type="evidence" value="ECO:0007669"/>
    <property type="project" value="UniProtKB-KW"/>
</dbReference>
<keyword evidence="9" id="KW-0472">Membrane</keyword>
<dbReference type="Pfam" id="PF07730">
    <property type="entry name" value="HisKA_3"/>
    <property type="match status" value="1"/>
</dbReference>
<evidence type="ECO:0000256" key="5">
    <source>
        <dbReference type="ARBA" id="ARBA00022741"/>
    </source>
</evidence>
<dbReference type="SUPFAM" id="SSF55874">
    <property type="entry name" value="ATPase domain of HSP90 chaperone/DNA topoisomerase II/histidine kinase"/>
    <property type="match status" value="1"/>
</dbReference>
<feature type="transmembrane region" description="Helical" evidence="9">
    <location>
        <begin position="69"/>
        <end position="88"/>
    </location>
</feature>
<comment type="caution">
    <text evidence="11">The sequence shown here is derived from an EMBL/GenBank/DDBJ whole genome shotgun (WGS) entry which is preliminary data.</text>
</comment>
<dbReference type="PANTHER" id="PTHR24421">
    <property type="entry name" value="NITRATE/NITRITE SENSOR PROTEIN NARX-RELATED"/>
    <property type="match status" value="1"/>
</dbReference>
<dbReference type="EMBL" id="BOOQ01000038">
    <property type="protein sequence ID" value="GII49106.1"/>
    <property type="molecule type" value="Genomic_DNA"/>
</dbReference>
<dbReference type="Proteomes" id="UP000644610">
    <property type="component" value="Unassembled WGS sequence"/>
</dbReference>
<evidence type="ECO:0000256" key="7">
    <source>
        <dbReference type="ARBA" id="ARBA00022840"/>
    </source>
</evidence>
<keyword evidence="3" id="KW-0597">Phosphoprotein</keyword>
<evidence type="ECO:0000313" key="11">
    <source>
        <dbReference type="EMBL" id="GII49106.1"/>
    </source>
</evidence>
<evidence type="ECO:0000313" key="12">
    <source>
        <dbReference type="Proteomes" id="UP000644610"/>
    </source>
</evidence>
<accession>A0A8J3UR25</accession>
<keyword evidence="7" id="KW-0067">ATP-binding</keyword>
<keyword evidence="4" id="KW-0808">Transferase</keyword>
<reference evidence="11" key="1">
    <citation type="submission" date="2021-01" db="EMBL/GenBank/DDBJ databases">
        <title>Whole genome shotgun sequence of Planotetraspora silvatica NBRC 100141.</title>
        <authorList>
            <person name="Komaki H."/>
            <person name="Tamura T."/>
        </authorList>
    </citation>
    <scope>NUCLEOTIDE SEQUENCE</scope>
    <source>
        <strain evidence="11">NBRC 100141</strain>
    </source>
</reference>
<evidence type="ECO:0000256" key="9">
    <source>
        <dbReference type="SAM" id="Phobius"/>
    </source>
</evidence>
<proteinExistence type="predicted"/>
<dbReference type="InterPro" id="IPR036890">
    <property type="entry name" value="HATPase_C_sf"/>
</dbReference>
<dbReference type="CDD" id="cd16917">
    <property type="entry name" value="HATPase_UhpB-NarQ-NarX-like"/>
    <property type="match status" value="1"/>
</dbReference>
<keyword evidence="9" id="KW-0812">Transmembrane</keyword>
<feature type="transmembrane region" description="Helical" evidence="9">
    <location>
        <begin position="43"/>
        <end position="62"/>
    </location>
</feature>
<dbReference type="GO" id="GO:0000155">
    <property type="term" value="F:phosphorelay sensor kinase activity"/>
    <property type="evidence" value="ECO:0007669"/>
    <property type="project" value="InterPro"/>
</dbReference>
<keyword evidence="9" id="KW-1133">Transmembrane helix</keyword>
<comment type="catalytic activity">
    <reaction evidence="1">
        <text>ATP + protein L-histidine = ADP + protein N-phospho-L-histidine.</text>
        <dbReference type="EC" id="2.7.13.3"/>
    </reaction>
</comment>
<evidence type="ECO:0000256" key="2">
    <source>
        <dbReference type="ARBA" id="ARBA00012438"/>
    </source>
</evidence>
<protein>
    <recommendedName>
        <fullName evidence="2">histidine kinase</fullName>
        <ecNumber evidence="2">2.7.13.3</ecNumber>
    </recommendedName>
</protein>
<dbReference type="Gene3D" id="3.30.565.10">
    <property type="entry name" value="Histidine kinase-like ATPase, C-terminal domain"/>
    <property type="match status" value="1"/>
</dbReference>
<organism evidence="11 12">
    <name type="scientific">Planotetraspora silvatica</name>
    <dbReference type="NCBI Taxonomy" id="234614"/>
    <lineage>
        <taxon>Bacteria</taxon>
        <taxon>Bacillati</taxon>
        <taxon>Actinomycetota</taxon>
        <taxon>Actinomycetes</taxon>
        <taxon>Streptosporangiales</taxon>
        <taxon>Streptosporangiaceae</taxon>
        <taxon>Planotetraspora</taxon>
    </lineage>
</organism>
<dbReference type="Gene3D" id="1.20.5.1930">
    <property type="match status" value="1"/>
</dbReference>
<feature type="transmembrane region" description="Helical" evidence="9">
    <location>
        <begin position="129"/>
        <end position="148"/>
    </location>
</feature>
<dbReference type="AlphaFoldDB" id="A0A8J3UR25"/>
<keyword evidence="8" id="KW-0902">Two-component regulatory system</keyword>
<keyword evidence="6" id="KW-0418">Kinase</keyword>
<evidence type="ECO:0000256" key="1">
    <source>
        <dbReference type="ARBA" id="ARBA00000085"/>
    </source>
</evidence>
<evidence type="ECO:0000256" key="4">
    <source>
        <dbReference type="ARBA" id="ARBA00022679"/>
    </source>
</evidence>
<name>A0A8J3UR25_9ACTN</name>
<feature type="domain" description="Signal transduction histidine kinase subgroup 3 dimerisation and phosphoacceptor" evidence="10">
    <location>
        <begin position="170"/>
        <end position="233"/>
    </location>
</feature>
<evidence type="ECO:0000256" key="6">
    <source>
        <dbReference type="ARBA" id="ARBA00022777"/>
    </source>
</evidence>
<dbReference type="InterPro" id="IPR050482">
    <property type="entry name" value="Sensor_HK_TwoCompSys"/>
</dbReference>
<dbReference type="RefSeq" id="WP_203978535.1">
    <property type="nucleotide sequence ID" value="NZ_BAAAKY010000051.1"/>
</dbReference>
<feature type="transmembrane region" description="Helical" evidence="9">
    <location>
        <begin position="18"/>
        <end position="37"/>
    </location>
</feature>
<dbReference type="InterPro" id="IPR011712">
    <property type="entry name" value="Sig_transdc_His_kin_sub3_dim/P"/>
</dbReference>
<dbReference type="EC" id="2.7.13.3" evidence="2"/>
<keyword evidence="12" id="KW-1185">Reference proteome</keyword>
<gene>
    <name evidence="11" type="ORF">Psi02_55300</name>
</gene>
<dbReference type="GO" id="GO:0046983">
    <property type="term" value="F:protein dimerization activity"/>
    <property type="evidence" value="ECO:0007669"/>
    <property type="project" value="InterPro"/>
</dbReference>
<evidence type="ECO:0000259" key="10">
    <source>
        <dbReference type="Pfam" id="PF07730"/>
    </source>
</evidence>